<evidence type="ECO:0000256" key="6">
    <source>
        <dbReference type="ARBA" id="ARBA00025708"/>
    </source>
</evidence>
<comment type="catalytic activity">
    <reaction evidence="9">
        <text>L-alanine + 2-oxoglutarate = pyruvate + L-glutamate</text>
        <dbReference type="Rhea" id="RHEA:19453"/>
        <dbReference type="ChEBI" id="CHEBI:15361"/>
        <dbReference type="ChEBI" id="CHEBI:16810"/>
        <dbReference type="ChEBI" id="CHEBI:29985"/>
        <dbReference type="ChEBI" id="CHEBI:57972"/>
        <dbReference type="EC" id="2.6.1.2"/>
    </reaction>
</comment>
<dbReference type="EMBL" id="GECU01034867">
    <property type="protein sequence ID" value="JAS72839.1"/>
    <property type="molecule type" value="Transcribed_RNA"/>
</dbReference>
<dbReference type="Gene3D" id="3.90.1150.10">
    <property type="entry name" value="Aspartate Aminotransferase, domain 1"/>
    <property type="match status" value="1"/>
</dbReference>
<evidence type="ECO:0000313" key="12">
    <source>
        <dbReference type="EMBL" id="JAS72839.1"/>
    </source>
</evidence>
<evidence type="ECO:0000256" key="3">
    <source>
        <dbReference type="ARBA" id="ARBA00022576"/>
    </source>
</evidence>
<dbReference type="InterPro" id="IPR015422">
    <property type="entry name" value="PyrdxlP-dep_Trfase_small"/>
</dbReference>
<evidence type="ECO:0000256" key="1">
    <source>
        <dbReference type="ARBA" id="ARBA00001933"/>
    </source>
</evidence>
<dbReference type="UniPathway" id="UPA00528">
    <property type="reaction ID" value="UER00586"/>
</dbReference>
<evidence type="ECO:0000256" key="10">
    <source>
        <dbReference type="SAM" id="SignalP"/>
    </source>
</evidence>
<evidence type="ECO:0000259" key="11">
    <source>
        <dbReference type="Pfam" id="PF00155"/>
    </source>
</evidence>
<name>A0A1B6HE28_9HEMI</name>
<dbReference type="InterPro" id="IPR045088">
    <property type="entry name" value="ALAT1/2-like"/>
</dbReference>
<dbReference type="InterPro" id="IPR004839">
    <property type="entry name" value="Aminotransferase_I/II_large"/>
</dbReference>
<dbReference type="FunFam" id="3.40.640.10:FF:000236">
    <property type="entry name" value="Alanine aminotransferase 2"/>
    <property type="match status" value="1"/>
</dbReference>
<comment type="subunit">
    <text evidence="2">Homodimer.</text>
</comment>
<evidence type="ECO:0000256" key="4">
    <source>
        <dbReference type="ARBA" id="ARBA00022679"/>
    </source>
</evidence>
<dbReference type="PANTHER" id="PTHR11751:SF29">
    <property type="entry name" value="ALANINE TRANSAMINASE"/>
    <property type="match status" value="1"/>
</dbReference>
<keyword evidence="3" id="KW-0032">Aminotransferase</keyword>
<dbReference type="InterPro" id="IPR015421">
    <property type="entry name" value="PyrdxlP-dep_Trfase_major"/>
</dbReference>
<dbReference type="GO" id="GO:0042853">
    <property type="term" value="P:L-alanine catabolic process"/>
    <property type="evidence" value="ECO:0007669"/>
    <property type="project" value="UniProtKB-UniPathway"/>
</dbReference>
<accession>A0A1B6HE28</accession>
<gene>
    <name evidence="12" type="ORF">g.43145</name>
</gene>
<dbReference type="CDD" id="cd00609">
    <property type="entry name" value="AAT_like"/>
    <property type="match status" value="1"/>
</dbReference>
<evidence type="ECO:0000256" key="8">
    <source>
        <dbReference type="ARBA" id="ARBA00026106"/>
    </source>
</evidence>
<dbReference type="Pfam" id="PF00155">
    <property type="entry name" value="Aminotran_1_2"/>
    <property type="match status" value="1"/>
</dbReference>
<dbReference type="Gene3D" id="3.40.640.10">
    <property type="entry name" value="Type I PLP-dependent aspartate aminotransferase-like (Major domain)"/>
    <property type="match status" value="1"/>
</dbReference>
<dbReference type="Gene3D" id="1.10.287.1970">
    <property type="match status" value="1"/>
</dbReference>
<proteinExistence type="inferred from homology"/>
<feature type="domain" description="Aminotransferase class I/classII large" evidence="11">
    <location>
        <begin position="117"/>
        <end position="495"/>
    </location>
</feature>
<protein>
    <recommendedName>
        <fullName evidence="8">alanine transaminase</fullName>
        <ecNumber evidence="8">2.6.1.2</ecNumber>
    </recommendedName>
</protein>
<comment type="cofactor">
    <cofactor evidence="1">
        <name>pyridoxal 5'-phosphate</name>
        <dbReference type="ChEBI" id="CHEBI:597326"/>
    </cofactor>
</comment>
<evidence type="ECO:0000256" key="7">
    <source>
        <dbReference type="ARBA" id="ARBA00025785"/>
    </source>
</evidence>
<dbReference type="GO" id="GO:0004021">
    <property type="term" value="F:L-alanine:2-oxoglutarate aminotransferase activity"/>
    <property type="evidence" value="ECO:0007669"/>
    <property type="project" value="UniProtKB-EC"/>
</dbReference>
<dbReference type="SUPFAM" id="SSF53383">
    <property type="entry name" value="PLP-dependent transferases"/>
    <property type="match status" value="1"/>
</dbReference>
<reference evidence="12" key="1">
    <citation type="submission" date="2015-11" db="EMBL/GenBank/DDBJ databases">
        <title>De novo transcriptome assembly of four potential Pierce s Disease insect vectors from Arizona vineyards.</title>
        <authorList>
            <person name="Tassone E.E."/>
        </authorList>
    </citation>
    <scope>NUCLEOTIDE SEQUENCE</scope>
</reference>
<dbReference type="FunFam" id="3.90.1150.10:FF:000151">
    <property type="entry name" value="Alanine aminotransferase 2"/>
    <property type="match status" value="1"/>
</dbReference>
<dbReference type="AlphaFoldDB" id="A0A1B6HE28"/>
<dbReference type="InterPro" id="IPR015424">
    <property type="entry name" value="PyrdxlP-dep_Trfase"/>
</dbReference>
<sequence length="516" mass="57522">MFVGIVVCVTVLTDSTLVVGSGVTGREMPSLLNSGRLHIGNINQNIVNTEFAVEGLVHQRALELKVELKQGVKKPFEDLIEADTGDIADQKLITFVRQVTAAACLPELLDDTTFPEDVKSRVQNLLQHFQGNSIGSLTDSSGLKMVRRHIAEFIRQRDNNPSRWEDIIIVPGISAAVKILSNLMNFSSNGLPPGVLLPVPQFPLLTRALTEFGVKKLDYFLDEETGWSVVVDELEQVLLNGKIHCQPRAIVVINPGNPTGQLLSRKNMEDIIKFAEREKLLIIAFEVYQDNVYEDNIFQSFKKVLYEMEAPYKNTELVSLMSCFRGYAEEVGLRGGYMELYNVGPAVKDFLKKNIMISDSPPACAQIALDCITNPPRLGEPSYPLFASERAALLTSVAERAKLINRGINRIPGLSCQPVQGSFFAFIKVDIPEKAVEQANSLNLSPSTFYGLEMLEKSGVVVVPGDGFGQKPGTHHFRMTILLPEERLKEALRRIRKFHIEFVNQYCDDNNTEIDQ</sequence>
<comment type="pathway">
    <text evidence="6">Amino-acid degradation; L-alanine degradation via transaminase pathway; pyruvate from L-alanine: step 1/1.</text>
</comment>
<keyword evidence="4" id="KW-0808">Transferase</keyword>
<dbReference type="EC" id="2.6.1.2" evidence="8"/>
<organism evidence="12">
    <name type="scientific">Homalodisca liturata</name>
    <dbReference type="NCBI Taxonomy" id="320908"/>
    <lineage>
        <taxon>Eukaryota</taxon>
        <taxon>Metazoa</taxon>
        <taxon>Ecdysozoa</taxon>
        <taxon>Arthropoda</taxon>
        <taxon>Hexapoda</taxon>
        <taxon>Insecta</taxon>
        <taxon>Pterygota</taxon>
        <taxon>Neoptera</taxon>
        <taxon>Paraneoptera</taxon>
        <taxon>Hemiptera</taxon>
        <taxon>Auchenorrhyncha</taxon>
        <taxon>Membracoidea</taxon>
        <taxon>Cicadellidae</taxon>
        <taxon>Cicadellinae</taxon>
        <taxon>Proconiini</taxon>
        <taxon>Homalodisca</taxon>
    </lineage>
</organism>
<feature type="chain" id="PRO_5008584313" description="alanine transaminase" evidence="10">
    <location>
        <begin position="21"/>
        <end position="516"/>
    </location>
</feature>
<keyword evidence="10" id="KW-0732">Signal</keyword>
<comment type="similarity">
    <text evidence="7">Belongs to the class-I pyridoxal-phosphate-dependent aminotransferase family. Alanine aminotransferase subfamily.</text>
</comment>
<dbReference type="GO" id="GO:0030170">
    <property type="term" value="F:pyridoxal phosphate binding"/>
    <property type="evidence" value="ECO:0007669"/>
    <property type="project" value="InterPro"/>
</dbReference>
<evidence type="ECO:0000256" key="2">
    <source>
        <dbReference type="ARBA" id="ARBA00011738"/>
    </source>
</evidence>
<evidence type="ECO:0000256" key="9">
    <source>
        <dbReference type="ARBA" id="ARBA00047412"/>
    </source>
</evidence>
<keyword evidence="5" id="KW-0663">Pyridoxal phosphate</keyword>
<feature type="signal peptide" evidence="10">
    <location>
        <begin position="1"/>
        <end position="20"/>
    </location>
</feature>
<dbReference type="PANTHER" id="PTHR11751">
    <property type="entry name" value="ALANINE AMINOTRANSFERASE"/>
    <property type="match status" value="1"/>
</dbReference>
<evidence type="ECO:0000256" key="5">
    <source>
        <dbReference type="ARBA" id="ARBA00022898"/>
    </source>
</evidence>